<dbReference type="GO" id="GO:0046872">
    <property type="term" value="F:metal ion binding"/>
    <property type="evidence" value="ECO:0007669"/>
    <property type="project" value="UniProtKB-KW"/>
</dbReference>
<evidence type="ECO:0000256" key="5">
    <source>
        <dbReference type="ARBA" id="ARBA00023049"/>
    </source>
</evidence>
<dbReference type="Gene3D" id="1.25.40.10">
    <property type="entry name" value="Tetratricopeptide repeat domain"/>
    <property type="match status" value="1"/>
</dbReference>
<dbReference type="InterPro" id="IPR001915">
    <property type="entry name" value="Peptidase_M48"/>
</dbReference>
<keyword evidence="1 7" id="KW-0645">Protease</keyword>
<dbReference type="EMBL" id="DVJI01000007">
    <property type="protein sequence ID" value="HIS70620.1"/>
    <property type="molecule type" value="Genomic_DNA"/>
</dbReference>
<keyword evidence="3 7" id="KW-0378">Hydrolase</keyword>
<keyword evidence="2" id="KW-0479">Metal-binding</keyword>
<dbReference type="GO" id="GO:0051603">
    <property type="term" value="P:proteolysis involved in protein catabolic process"/>
    <property type="evidence" value="ECO:0007669"/>
    <property type="project" value="TreeGrafter"/>
</dbReference>
<evidence type="ECO:0000256" key="2">
    <source>
        <dbReference type="ARBA" id="ARBA00022723"/>
    </source>
</evidence>
<dbReference type="Pfam" id="PF01435">
    <property type="entry name" value="Peptidase_M48"/>
    <property type="match status" value="1"/>
</dbReference>
<feature type="chain" id="PRO_5039028424" evidence="8">
    <location>
        <begin position="20"/>
        <end position="431"/>
    </location>
</feature>
<keyword evidence="8" id="KW-0732">Signal</keyword>
<dbReference type="InterPro" id="IPR051156">
    <property type="entry name" value="Mito/Outer_Membr_Metalloprot"/>
</dbReference>
<dbReference type="InterPro" id="IPR019734">
    <property type="entry name" value="TPR_rpt"/>
</dbReference>
<organism evidence="10 11">
    <name type="scientific">Candidatus Enterousia intestinigallinarum</name>
    <dbReference type="NCBI Taxonomy" id="2840790"/>
    <lineage>
        <taxon>Bacteria</taxon>
        <taxon>Pseudomonadati</taxon>
        <taxon>Pseudomonadota</taxon>
        <taxon>Alphaproteobacteria</taxon>
        <taxon>Candidatus Enterousia</taxon>
    </lineage>
</organism>
<dbReference type="GO" id="GO:0004222">
    <property type="term" value="F:metalloendopeptidase activity"/>
    <property type="evidence" value="ECO:0007669"/>
    <property type="project" value="InterPro"/>
</dbReference>
<comment type="similarity">
    <text evidence="7">Belongs to the peptidase M48 family.</text>
</comment>
<dbReference type="GO" id="GO:0016020">
    <property type="term" value="C:membrane"/>
    <property type="evidence" value="ECO:0007669"/>
    <property type="project" value="TreeGrafter"/>
</dbReference>
<evidence type="ECO:0000256" key="4">
    <source>
        <dbReference type="ARBA" id="ARBA00022833"/>
    </source>
</evidence>
<feature type="domain" description="Peptidase M48" evidence="9">
    <location>
        <begin position="29"/>
        <end position="217"/>
    </location>
</feature>
<comment type="cofactor">
    <cofactor evidence="7">
        <name>Zn(2+)</name>
        <dbReference type="ChEBI" id="CHEBI:29105"/>
    </cofactor>
    <text evidence="7">Binds 1 zinc ion per subunit.</text>
</comment>
<dbReference type="PANTHER" id="PTHR22726:SF1">
    <property type="entry name" value="METALLOENDOPEPTIDASE OMA1, MITOCHONDRIAL"/>
    <property type="match status" value="1"/>
</dbReference>
<dbReference type="Pfam" id="PF13432">
    <property type="entry name" value="TPR_16"/>
    <property type="match status" value="1"/>
</dbReference>
<comment type="caution">
    <text evidence="10">The sequence shown here is derived from an EMBL/GenBank/DDBJ whole genome shotgun (WGS) entry which is preliminary data.</text>
</comment>
<dbReference type="CDD" id="cd07324">
    <property type="entry name" value="M48C_Oma1-like"/>
    <property type="match status" value="1"/>
</dbReference>
<evidence type="ECO:0000256" key="3">
    <source>
        <dbReference type="ARBA" id="ARBA00022801"/>
    </source>
</evidence>
<evidence type="ECO:0000256" key="1">
    <source>
        <dbReference type="ARBA" id="ARBA00022670"/>
    </source>
</evidence>
<evidence type="ECO:0000313" key="11">
    <source>
        <dbReference type="Proteomes" id="UP000886742"/>
    </source>
</evidence>
<dbReference type="PANTHER" id="PTHR22726">
    <property type="entry name" value="METALLOENDOPEPTIDASE OMA1"/>
    <property type="match status" value="1"/>
</dbReference>
<name>A0A9D1FFR2_9PROT</name>
<keyword evidence="6" id="KW-0802">TPR repeat</keyword>
<sequence>MHKILVILLCVFLAVPARAASLINDTETERVLTELITPLADAADIPAGRLRVHIINSNEFNAFVMGGEDVYVYTGLLTQIKSPDALQAVVAHELGHTLGGHMAQMADRMSAEMTRTMLIQALGIGLMAVGGDPSLGAGVLAGSSGVAQQSMLAFTRDEERIADDMGLKLMIRAKLNPNGFIDVFEQMSHMTGALESRINPNRINHPLTAERLSNVRAQIDKMDASYTPSNAPTAAQRAEYELVRAKLVGYLDSAENVAIMYPNSDTSDAALYARAIAHMQMGNLDTARDGTMTLISRNPENPYFYELLGDIEYQLGHYDDSVNAYEQSLKLTDNAPQIETALALVLTERNAPGDRDRAIALCKRSLLSAPAPMTYWVLARAYGDDGRADWARAEYYHMMGREKQTREYARRAQKSLQPGTPEYIKAGDLLE</sequence>
<reference evidence="10" key="2">
    <citation type="journal article" date="2021" name="PeerJ">
        <title>Extensive microbial diversity within the chicken gut microbiome revealed by metagenomics and culture.</title>
        <authorList>
            <person name="Gilroy R."/>
            <person name="Ravi A."/>
            <person name="Getino M."/>
            <person name="Pursley I."/>
            <person name="Horton D.L."/>
            <person name="Alikhan N.F."/>
            <person name="Baker D."/>
            <person name="Gharbi K."/>
            <person name="Hall N."/>
            <person name="Watson M."/>
            <person name="Adriaenssens E.M."/>
            <person name="Foster-Nyarko E."/>
            <person name="Jarju S."/>
            <person name="Secka A."/>
            <person name="Antonio M."/>
            <person name="Oren A."/>
            <person name="Chaudhuri R.R."/>
            <person name="La Ragione R."/>
            <person name="Hildebrand F."/>
            <person name="Pallen M.J."/>
        </authorList>
    </citation>
    <scope>NUCLEOTIDE SEQUENCE</scope>
    <source>
        <strain evidence="10">ChiGjej3B3-5194</strain>
    </source>
</reference>
<evidence type="ECO:0000256" key="8">
    <source>
        <dbReference type="SAM" id="SignalP"/>
    </source>
</evidence>
<keyword evidence="4 7" id="KW-0862">Zinc</keyword>
<dbReference type="Proteomes" id="UP000886742">
    <property type="component" value="Unassembled WGS sequence"/>
</dbReference>
<evidence type="ECO:0000313" key="10">
    <source>
        <dbReference type="EMBL" id="HIS70620.1"/>
    </source>
</evidence>
<dbReference type="SMART" id="SM00028">
    <property type="entry name" value="TPR"/>
    <property type="match status" value="2"/>
</dbReference>
<evidence type="ECO:0000256" key="6">
    <source>
        <dbReference type="PROSITE-ProRule" id="PRU00339"/>
    </source>
</evidence>
<dbReference type="SUPFAM" id="SSF48452">
    <property type="entry name" value="TPR-like"/>
    <property type="match status" value="1"/>
</dbReference>
<dbReference type="PROSITE" id="PS50005">
    <property type="entry name" value="TPR"/>
    <property type="match status" value="1"/>
</dbReference>
<feature type="repeat" description="TPR" evidence="6">
    <location>
        <begin position="302"/>
        <end position="335"/>
    </location>
</feature>
<protein>
    <submittedName>
        <fullName evidence="10">M48 family metalloprotease</fullName>
    </submittedName>
</protein>
<dbReference type="AlphaFoldDB" id="A0A9D1FFR2"/>
<proteinExistence type="inferred from homology"/>
<evidence type="ECO:0000259" key="9">
    <source>
        <dbReference type="Pfam" id="PF01435"/>
    </source>
</evidence>
<accession>A0A9D1FFR2</accession>
<reference evidence="10" key="1">
    <citation type="submission" date="2020-10" db="EMBL/GenBank/DDBJ databases">
        <authorList>
            <person name="Gilroy R."/>
        </authorList>
    </citation>
    <scope>NUCLEOTIDE SEQUENCE</scope>
    <source>
        <strain evidence="10">ChiGjej3B3-5194</strain>
    </source>
</reference>
<dbReference type="InterPro" id="IPR011990">
    <property type="entry name" value="TPR-like_helical_dom_sf"/>
</dbReference>
<dbReference type="Gene3D" id="3.30.2010.10">
    <property type="entry name" value="Metalloproteases ('zincins'), catalytic domain"/>
    <property type="match status" value="1"/>
</dbReference>
<evidence type="ECO:0000256" key="7">
    <source>
        <dbReference type="RuleBase" id="RU003983"/>
    </source>
</evidence>
<feature type="signal peptide" evidence="8">
    <location>
        <begin position="1"/>
        <end position="19"/>
    </location>
</feature>
<gene>
    <name evidence="10" type="ORF">IAD02_01360</name>
</gene>
<keyword evidence="5 7" id="KW-0482">Metalloprotease</keyword>